<evidence type="ECO:0008006" key="4">
    <source>
        <dbReference type="Google" id="ProtNLM"/>
    </source>
</evidence>
<protein>
    <recommendedName>
        <fullName evidence="4">DUF4175 domain-containing protein</fullName>
    </recommendedName>
</protein>
<keyword evidence="1" id="KW-0472">Membrane</keyword>
<proteinExistence type="predicted"/>
<name>A0A6I3M9K1_9MICO</name>
<keyword evidence="1" id="KW-1133">Transmembrane helix</keyword>
<keyword evidence="1" id="KW-0812">Transmembrane</keyword>
<dbReference type="Proteomes" id="UP000433071">
    <property type="component" value="Unassembled WGS sequence"/>
</dbReference>
<dbReference type="AlphaFoldDB" id="A0A6I3M9K1"/>
<evidence type="ECO:0000313" key="2">
    <source>
        <dbReference type="EMBL" id="MTH68026.1"/>
    </source>
</evidence>
<keyword evidence="3" id="KW-1185">Reference proteome</keyword>
<evidence type="ECO:0000256" key="1">
    <source>
        <dbReference type="SAM" id="Phobius"/>
    </source>
</evidence>
<reference evidence="2 3" key="1">
    <citation type="submission" date="2019-11" db="EMBL/GenBank/DDBJ databases">
        <title>Agromyces kandeliae sp. nov., isolated from mangrove soil.</title>
        <authorList>
            <person name="Wang R."/>
        </authorList>
    </citation>
    <scope>NUCLEOTIDE SEQUENCE [LARGE SCALE GENOMIC DNA]</scope>
    <source>
        <strain evidence="2 3">JCM 11433</strain>
    </source>
</reference>
<organism evidence="2 3">
    <name type="scientific">Agromyces bracchium</name>
    <dbReference type="NCBI Taxonomy" id="88376"/>
    <lineage>
        <taxon>Bacteria</taxon>
        <taxon>Bacillati</taxon>
        <taxon>Actinomycetota</taxon>
        <taxon>Actinomycetes</taxon>
        <taxon>Micrococcales</taxon>
        <taxon>Microbacteriaceae</taxon>
        <taxon>Agromyces</taxon>
    </lineage>
</organism>
<comment type="caution">
    <text evidence="2">The sequence shown here is derived from an EMBL/GenBank/DDBJ whole genome shotgun (WGS) entry which is preliminary data.</text>
</comment>
<dbReference type="RefSeq" id="WP_196216936.1">
    <property type="nucleotide sequence ID" value="NZ_BAAAIB010000001.1"/>
</dbReference>
<dbReference type="EMBL" id="WMLB01000017">
    <property type="protein sequence ID" value="MTH68026.1"/>
    <property type="molecule type" value="Genomic_DNA"/>
</dbReference>
<evidence type="ECO:0000313" key="3">
    <source>
        <dbReference type="Proteomes" id="UP000433071"/>
    </source>
</evidence>
<sequence>MSVYAALWRILPGPVWFRVILVLAILTGVIFVLFTWVFPWVDGIVNPIDVTVEQ</sequence>
<feature type="transmembrane region" description="Helical" evidence="1">
    <location>
        <begin position="15"/>
        <end position="38"/>
    </location>
</feature>
<accession>A0A6I3M9K1</accession>
<gene>
    <name evidence="2" type="ORF">GJ743_06535</name>
</gene>